<dbReference type="PANTHER" id="PTHR11122:SF13">
    <property type="entry name" value="GLUCOSE-6-PHOSPHATE 1-EPIMERASE"/>
    <property type="match status" value="1"/>
</dbReference>
<dbReference type="GO" id="GO:0030246">
    <property type="term" value="F:carbohydrate binding"/>
    <property type="evidence" value="ECO:0007669"/>
    <property type="project" value="InterPro"/>
</dbReference>
<dbReference type="GO" id="GO:0005975">
    <property type="term" value="P:carbohydrate metabolic process"/>
    <property type="evidence" value="ECO:0007669"/>
    <property type="project" value="InterPro"/>
</dbReference>
<protein>
    <submittedName>
        <fullName evidence="1">Aldose 1-epimerase</fullName>
    </submittedName>
</protein>
<dbReference type="InterPro" id="IPR014718">
    <property type="entry name" value="GH-type_carb-bd"/>
</dbReference>
<dbReference type="InterPro" id="IPR037481">
    <property type="entry name" value="LacX"/>
</dbReference>
<dbReference type="CDD" id="cd09024">
    <property type="entry name" value="Aldose_epim_lacX"/>
    <property type="match status" value="1"/>
</dbReference>
<name>A0A564UL63_9FIRM</name>
<dbReference type="Gene3D" id="2.70.98.10">
    <property type="match status" value="1"/>
</dbReference>
<evidence type="ECO:0000313" key="1">
    <source>
        <dbReference type="EMBL" id="VUX20171.1"/>
    </source>
</evidence>
<dbReference type="AlphaFoldDB" id="A0A564UL63"/>
<dbReference type="GO" id="GO:0016853">
    <property type="term" value="F:isomerase activity"/>
    <property type="evidence" value="ECO:0007669"/>
    <property type="project" value="InterPro"/>
</dbReference>
<keyword evidence="2" id="KW-1185">Reference proteome</keyword>
<accession>A0A564UL63</accession>
<proteinExistence type="predicted"/>
<sequence>MIKMENDVLSVEIAEHGAELTKLYNKKTGTNLLWEAEPKFWKRHSPVLFPNVGKTYKNTVKINGTQYPTSQHGFARDSEFKCIHAGKETSTFLLTSTEEMKEVYPFDFELFITYTLEKNVLHVKWEVKNPSDETIYFTIGAHPAFRFAKNEEGKTDYILKFPGKDELKYCLINMKEMAPDPEKLHEMKLNEETYPLTEELFENDALIFDNTQIEEAWICHKDGTPYVGVKSEGFPSYGIWSVKDAPFVCLEPWMGRCDNIGFDKEISEKPGINKVESGETFEKEYQIVVAVE</sequence>
<dbReference type="InterPro" id="IPR011013">
    <property type="entry name" value="Gal_mutarotase_sf_dom"/>
</dbReference>
<evidence type="ECO:0000313" key="2">
    <source>
        <dbReference type="Proteomes" id="UP000363661"/>
    </source>
</evidence>
<dbReference type="EMBL" id="CABHNA010000089">
    <property type="protein sequence ID" value="VUX20171.1"/>
    <property type="molecule type" value="Genomic_DNA"/>
</dbReference>
<dbReference type="InterPro" id="IPR008183">
    <property type="entry name" value="Aldose_1/G6P_1-epimerase"/>
</dbReference>
<dbReference type="Proteomes" id="UP000363661">
    <property type="component" value="Unassembled WGS sequence"/>
</dbReference>
<gene>
    <name evidence="1" type="ORF">RTSSTS7063_02616</name>
</gene>
<organism evidence="1 2">
    <name type="scientific">[Ruminococcus] torques</name>
    <dbReference type="NCBI Taxonomy" id="33039"/>
    <lineage>
        <taxon>Bacteria</taxon>
        <taxon>Bacillati</taxon>
        <taxon>Bacillota</taxon>
        <taxon>Clostridia</taxon>
        <taxon>Lachnospirales</taxon>
        <taxon>Lachnospiraceae</taxon>
        <taxon>Mediterraneibacter</taxon>
    </lineage>
</organism>
<reference evidence="1 2" key="1">
    <citation type="submission" date="2019-07" db="EMBL/GenBank/DDBJ databases">
        <authorList>
            <person name="Hibberd C M."/>
            <person name="Gehrig L. J."/>
            <person name="Chang H.-W."/>
            <person name="Venkatesh S."/>
        </authorList>
    </citation>
    <scope>NUCLEOTIDE SEQUENCE [LARGE SCALE GENOMIC DNA]</scope>
    <source>
        <strain evidence="1">Ruminococcus_torques_SSTS_Bg7063</strain>
    </source>
</reference>
<dbReference type="Pfam" id="PF01263">
    <property type="entry name" value="Aldose_epim"/>
    <property type="match status" value="1"/>
</dbReference>
<dbReference type="SUPFAM" id="SSF74650">
    <property type="entry name" value="Galactose mutarotase-like"/>
    <property type="match status" value="1"/>
</dbReference>
<dbReference type="PANTHER" id="PTHR11122">
    <property type="entry name" value="APOSPORY-ASSOCIATED PROTEIN C-RELATED"/>
    <property type="match status" value="1"/>
</dbReference>